<feature type="compositionally biased region" description="Basic and acidic residues" evidence="1">
    <location>
        <begin position="257"/>
        <end position="271"/>
    </location>
</feature>
<evidence type="ECO:0000313" key="2">
    <source>
        <dbReference type="EMBL" id="KAF7312243.1"/>
    </source>
</evidence>
<reference evidence="2" key="1">
    <citation type="submission" date="2020-05" db="EMBL/GenBank/DDBJ databases">
        <title>Mycena genomes resolve the evolution of fungal bioluminescence.</title>
        <authorList>
            <person name="Tsai I.J."/>
        </authorList>
    </citation>
    <scope>NUCLEOTIDE SEQUENCE</scope>
    <source>
        <strain evidence="2">171206Taipei</strain>
    </source>
</reference>
<comment type="caution">
    <text evidence="2">The sequence shown here is derived from an EMBL/GenBank/DDBJ whole genome shotgun (WGS) entry which is preliminary data.</text>
</comment>
<dbReference type="OrthoDB" id="3223825at2759"/>
<sequence length="271" mass="29716">MDRDLFIERLEAFCTSSVRTFAARENRSFDETHQLVAEYYSRSLFSSEHSTSQDRAVQIKTILSDTSRMLESLGSTVGVESFVLAVDPSDDSQPSFLGGTTVGKEYWRGLRGGGDAGAKAFKSHCVKTQSHNPSSAAAAKSNPTNARTVKSDLYEAVRKALRTASGVSNAEMKWTNPSLLNIYGVRLVGWPPSIPSQNPSSLKADQNKQLLEAVEKGTLHFVRTILTNEGEPAPPAEEQSNFEWAIEYDDPSMSPNDEDRPGPAKRARPDS</sequence>
<proteinExistence type="predicted"/>
<evidence type="ECO:0000313" key="3">
    <source>
        <dbReference type="Proteomes" id="UP000636479"/>
    </source>
</evidence>
<dbReference type="Proteomes" id="UP000636479">
    <property type="component" value="Unassembled WGS sequence"/>
</dbReference>
<accession>A0A8H6WEV5</accession>
<organism evidence="2 3">
    <name type="scientific">Mycena indigotica</name>
    <dbReference type="NCBI Taxonomy" id="2126181"/>
    <lineage>
        <taxon>Eukaryota</taxon>
        <taxon>Fungi</taxon>
        <taxon>Dikarya</taxon>
        <taxon>Basidiomycota</taxon>
        <taxon>Agaricomycotina</taxon>
        <taxon>Agaricomycetes</taxon>
        <taxon>Agaricomycetidae</taxon>
        <taxon>Agaricales</taxon>
        <taxon>Marasmiineae</taxon>
        <taxon>Mycenaceae</taxon>
        <taxon>Mycena</taxon>
    </lineage>
</organism>
<name>A0A8H6WEV5_9AGAR</name>
<dbReference type="GeneID" id="59341772"/>
<dbReference type="EMBL" id="JACAZF010000002">
    <property type="protein sequence ID" value="KAF7312243.1"/>
    <property type="molecule type" value="Genomic_DNA"/>
</dbReference>
<protein>
    <submittedName>
        <fullName evidence="2">Uncharacterized protein</fullName>
    </submittedName>
</protein>
<dbReference type="AlphaFoldDB" id="A0A8H6WEV5"/>
<evidence type="ECO:0000256" key="1">
    <source>
        <dbReference type="SAM" id="MobiDB-lite"/>
    </source>
</evidence>
<dbReference type="RefSeq" id="XP_037224351.1">
    <property type="nucleotide sequence ID" value="XM_037359256.1"/>
</dbReference>
<gene>
    <name evidence="2" type="ORF">MIND_00237300</name>
</gene>
<keyword evidence="3" id="KW-1185">Reference proteome</keyword>
<feature type="region of interest" description="Disordered" evidence="1">
    <location>
        <begin position="227"/>
        <end position="271"/>
    </location>
</feature>